<name>R9PEI4_PSEHS</name>
<evidence type="ECO:0000313" key="2">
    <source>
        <dbReference type="Proteomes" id="UP000014071"/>
    </source>
</evidence>
<reference evidence="2" key="1">
    <citation type="journal article" date="2013" name="Genome Announc.">
        <title>Draft genome sequence of the basidiomycetous yeast-like fungus Pseudozyma hubeiensis SY62, which produces an abundant amount of the biosurfactant mannosylerythritol lipids.</title>
        <authorList>
            <person name="Konishi M."/>
            <person name="Hatada Y."/>
            <person name="Horiuchi J."/>
        </authorList>
    </citation>
    <scope>NUCLEOTIDE SEQUENCE [LARGE SCALE GENOMIC DNA]</scope>
    <source>
        <strain evidence="2">SY62</strain>
    </source>
</reference>
<proteinExistence type="predicted"/>
<dbReference type="EMBL" id="DF238832">
    <property type="protein sequence ID" value="GAC99773.1"/>
    <property type="molecule type" value="Genomic_DNA"/>
</dbReference>
<dbReference type="HOGENOM" id="CLU_2122154_0_0_1"/>
<gene>
    <name evidence="1" type="ORF">PHSY_007376</name>
</gene>
<accession>R9PEI4</accession>
<sequence>MDAEDEQEEKIAGMESRHIHGIKVKLWSDRKGSIKLRDCECENHRDGFPRCETKERCVSVPRVSCVLPLGADLAAIVLRFDSDIFVCCSVRTPQDYCISRCPQHRQGSTKRRRD</sequence>
<dbReference type="Proteomes" id="UP000014071">
    <property type="component" value="Unassembled WGS sequence"/>
</dbReference>
<dbReference type="GeneID" id="24112639"/>
<dbReference type="RefSeq" id="XP_012193360.1">
    <property type="nucleotide sequence ID" value="XM_012337970.1"/>
</dbReference>
<dbReference type="AlphaFoldDB" id="R9PEI4"/>
<organism evidence="1 2">
    <name type="scientific">Pseudozyma hubeiensis (strain SY62)</name>
    <name type="common">Yeast</name>
    <dbReference type="NCBI Taxonomy" id="1305764"/>
    <lineage>
        <taxon>Eukaryota</taxon>
        <taxon>Fungi</taxon>
        <taxon>Dikarya</taxon>
        <taxon>Basidiomycota</taxon>
        <taxon>Ustilaginomycotina</taxon>
        <taxon>Ustilaginomycetes</taxon>
        <taxon>Ustilaginales</taxon>
        <taxon>Ustilaginaceae</taxon>
        <taxon>Pseudozyma</taxon>
    </lineage>
</organism>
<protein>
    <submittedName>
        <fullName evidence="1">Cryptochrome DASH</fullName>
    </submittedName>
</protein>
<evidence type="ECO:0000313" key="1">
    <source>
        <dbReference type="EMBL" id="GAC99773.1"/>
    </source>
</evidence>
<keyword evidence="2" id="KW-1185">Reference proteome</keyword>